<dbReference type="Proteomes" id="UP000602510">
    <property type="component" value="Unassembled WGS sequence"/>
</dbReference>
<accession>A0A833RZ82</accession>
<evidence type="ECO:0008006" key="4">
    <source>
        <dbReference type="Google" id="ProtNLM"/>
    </source>
</evidence>
<keyword evidence="3" id="KW-1185">Reference proteome</keyword>
<sequence length="186" mass="21280">MNVATSDLISPIESTVQDDNYDRQLRGFYATENTDPVNNQDTAHEDGEERVNVATVLGMGDEAWDDALMRLAYQHWFDGGKTSDGMRLIMDLPAKGEALRHPNWGKYIKYLEFVKEKKKEAADAAAVAALKRRRTYRGWYVDGKTEKDVRKIFGLPATGKAKNHPNWADFQEYLNVVREYSKVVFK</sequence>
<name>A0A833RZ82_PHYIN</name>
<reference evidence="1" key="1">
    <citation type="submission" date="2020-04" db="EMBL/GenBank/DDBJ databases">
        <title>Hybrid Assembly of Korean Phytophthora infestans isolates.</title>
        <authorList>
            <person name="Prokchorchik M."/>
            <person name="Lee Y."/>
            <person name="Seo J."/>
            <person name="Cho J.-H."/>
            <person name="Park Y.-E."/>
            <person name="Jang D.-C."/>
            <person name="Im J.-S."/>
            <person name="Choi J.-G."/>
            <person name="Park H.-J."/>
            <person name="Lee G.-B."/>
            <person name="Lee Y.-G."/>
            <person name="Hong S.-Y."/>
            <person name="Cho K."/>
            <person name="Sohn K.H."/>
        </authorList>
    </citation>
    <scope>NUCLEOTIDE SEQUENCE</scope>
    <source>
        <strain evidence="1">KR_1_A1</strain>
        <strain evidence="2">KR_2_A2</strain>
    </source>
</reference>
<comment type="caution">
    <text evidence="1">The sequence shown here is derived from an EMBL/GenBank/DDBJ whole genome shotgun (WGS) entry which is preliminary data.</text>
</comment>
<dbReference type="EMBL" id="JAACNO010000831">
    <property type="protein sequence ID" value="KAF4144650.1"/>
    <property type="molecule type" value="Genomic_DNA"/>
</dbReference>
<organism evidence="1 3">
    <name type="scientific">Phytophthora infestans</name>
    <name type="common">Potato late blight agent</name>
    <name type="synonym">Botrytis infestans</name>
    <dbReference type="NCBI Taxonomy" id="4787"/>
    <lineage>
        <taxon>Eukaryota</taxon>
        <taxon>Sar</taxon>
        <taxon>Stramenopiles</taxon>
        <taxon>Oomycota</taxon>
        <taxon>Peronosporomycetes</taxon>
        <taxon>Peronosporales</taxon>
        <taxon>Peronosporaceae</taxon>
        <taxon>Phytophthora</taxon>
    </lineage>
</organism>
<evidence type="ECO:0000313" key="2">
    <source>
        <dbReference type="EMBL" id="KAF4144650.1"/>
    </source>
</evidence>
<evidence type="ECO:0000313" key="3">
    <source>
        <dbReference type="Proteomes" id="UP000602510"/>
    </source>
</evidence>
<dbReference type="AlphaFoldDB" id="A0A833RZ82"/>
<dbReference type="EMBL" id="WSZM01000286">
    <property type="protein sequence ID" value="KAF4035967.1"/>
    <property type="molecule type" value="Genomic_DNA"/>
</dbReference>
<proteinExistence type="predicted"/>
<protein>
    <recommendedName>
        <fullName evidence="4">RxLR effector protein</fullName>
    </recommendedName>
</protein>
<evidence type="ECO:0000313" key="1">
    <source>
        <dbReference type="EMBL" id="KAF4035967.1"/>
    </source>
</evidence>
<gene>
    <name evidence="1" type="ORF">GN244_ATG11964</name>
    <name evidence="2" type="ORF">GN958_ATG06180</name>
</gene>
<dbReference type="Proteomes" id="UP000704712">
    <property type="component" value="Unassembled WGS sequence"/>
</dbReference>